<dbReference type="Proteomes" id="UP000663722">
    <property type="component" value="Chromosome"/>
</dbReference>
<keyword evidence="11" id="KW-1185">Reference proteome</keyword>
<evidence type="ECO:0000259" key="9">
    <source>
        <dbReference type="PROSITE" id="PS51006"/>
    </source>
</evidence>
<evidence type="ECO:0000256" key="7">
    <source>
        <dbReference type="RuleBase" id="RU003836"/>
    </source>
</evidence>
<dbReference type="GO" id="GO:0004766">
    <property type="term" value="F:spermidine synthase activity"/>
    <property type="evidence" value="ECO:0007669"/>
    <property type="project" value="UniProtKB-UniRule"/>
</dbReference>
<feature type="binding site" evidence="5">
    <location>
        <position position="112"/>
    </location>
    <ligand>
        <name>S-methyl-5'-thioadenosine</name>
        <dbReference type="ChEBI" id="CHEBI:17509"/>
    </ligand>
</feature>
<evidence type="ECO:0000256" key="5">
    <source>
        <dbReference type="HAMAP-Rule" id="MF_00198"/>
    </source>
</evidence>
<evidence type="ECO:0000256" key="2">
    <source>
        <dbReference type="ARBA" id="ARBA00022679"/>
    </source>
</evidence>
<sequence length="301" mass="33848">MDTSVGLELWVKEIHQNTTGLSFKVEKTLFSGQSRFQKVDIVQTYGHGIMLLNDGIIMLSERDEFIYHEMIAHVPLFVHPSPKQVLVIGGGDGGTVREIMKHPGVERVVMVEIDELVVNACRTHLSSVSCEMDNPRVELCIEDGTEYVDNTQEIFDVVIVDSTDPVGPGAVLFSRPFYEKISAILGPDGIMITQAESPFYDHDIQRTMLLNQRPFFKKLQLYLFSTLTYPGGLWSFGYASKGICPIGDFDPDRVETSDISTRYYNPKIHIAAFALPNFVSENLEDILDPIVIPFQNAQIKK</sequence>
<feature type="binding site" evidence="5">
    <location>
        <position position="92"/>
    </location>
    <ligand>
        <name>spermidine</name>
        <dbReference type="ChEBI" id="CHEBI:57834"/>
    </ligand>
</feature>
<dbReference type="InterPro" id="IPR030374">
    <property type="entry name" value="PABS"/>
</dbReference>
<comment type="similarity">
    <text evidence="1 5 7">Belongs to the spermidine/spermine synthase family.</text>
</comment>
<evidence type="ECO:0000256" key="6">
    <source>
        <dbReference type="PROSITE-ProRule" id="PRU00354"/>
    </source>
</evidence>
<dbReference type="EMBL" id="CP061800">
    <property type="protein sequence ID" value="QTA89761.1"/>
    <property type="molecule type" value="Genomic_DNA"/>
</dbReference>
<dbReference type="Gene3D" id="3.40.50.150">
    <property type="entry name" value="Vaccinia Virus protein VP39"/>
    <property type="match status" value="1"/>
</dbReference>
<evidence type="ECO:0000256" key="4">
    <source>
        <dbReference type="ARBA" id="ARBA00023115"/>
    </source>
</evidence>
<reference evidence="10" key="1">
    <citation type="journal article" date="2021" name="Microb. Physiol.">
        <title>Proteogenomic Insights into the Physiology of Marine, Sulfate-Reducing, Filamentous Desulfonema limicola and Desulfonema magnum.</title>
        <authorList>
            <person name="Schnaars V."/>
            <person name="Wohlbrand L."/>
            <person name="Scheve S."/>
            <person name="Hinrichs C."/>
            <person name="Reinhardt R."/>
            <person name="Rabus R."/>
        </authorList>
    </citation>
    <scope>NUCLEOTIDE SEQUENCE</scope>
    <source>
        <strain evidence="10">4be13</strain>
    </source>
</reference>
<evidence type="ECO:0000313" key="11">
    <source>
        <dbReference type="Proteomes" id="UP000663722"/>
    </source>
</evidence>
<evidence type="ECO:0000256" key="3">
    <source>
        <dbReference type="ARBA" id="ARBA00023066"/>
    </source>
</evidence>
<comment type="pathway">
    <text evidence="5">Amine and polyamine biosynthesis; spermidine biosynthesis; spermidine from putrescine: step 1/1.</text>
</comment>
<dbReference type="KEGG" id="dmm:dnm_058180"/>
<dbReference type="AlphaFoldDB" id="A0A975BQD6"/>
<dbReference type="PANTHER" id="PTHR11558">
    <property type="entry name" value="SPERMIDINE/SPERMINE SYNTHASE"/>
    <property type="match status" value="1"/>
</dbReference>
<dbReference type="NCBIfam" id="TIGR00417">
    <property type="entry name" value="speE"/>
    <property type="match status" value="1"/>
</dbReference>
<dbReference type="NCBIfam" id="NF002010">
    <property type="entry name" value="PRK00811.1"/>
    <property type="match status" value="1"/>
</dbReference>
<dbReference type="PROSITE" id="PS51006">
    <property type="entry name" value="PABS_2"/>
    <property type="match status" value="1"/>
</dbReference>
<gene>
    <name evidence="10" type="primary">speE1</name>
    <name evidence="5" type="synonym">speE</name>
    <name evidence="10" type="ORF">dnm_058180</name>
</gene>
<dbReference type="InterPro" id="IPR037163">
    <property type="entry name" value="Spermidine_synt_N_sf"/>
</dbReference>
<proteinExistence type="inferred from homology"/>
<dbReference type="Pfam" id="PF17284">
    <property type="entry name" value="Spermine_synt_N"/>
    <property type="match status" value="1"/>
</dbReference>
<feature type="binding site" evidence="5">
    <location>
        <begin position="143"/>
        <end position="144"/>
    </location>
    <ligand>
        <name>S-methyl-5'-thioadenosine</name>
        <dbReference type="ChEBI" id="CHEBI:17509"/>
    </ligand>
</feature>
<dbReference type="InterPro" id="IPR001045">
    <property type="entry name" value="Spermi_synthase"/>
</dbReference>
<name>A0A975BQD6_9BACT</name>
<comment type="catalytic activity">
    <reaction evidence="5 8">
        <text>S-adenosyl 3-(methylsulfanyl)propylamine + putrescine = S-methyl-5'-thioadenosine + spermidine + H(+)</text>
        <dbReference type="Rhea" id="RHEA:12721"/>
        <dbReference type="ChEBI" id="CHEBI:15378"/>
        <dbReference type="ChEBI" id="CHEBI:17509"/>
        <dbReference type="ChEBI" id="CHEBI:57443"/>
        <dbReference type="ChEBI" id="CHEBI:57834"/>
        <dbReference type="ChEBI" id="CHEBI:326268"/>
        <dbReference type="EC" id="2.5.1.16"/>
    </reaction>
</comment>
<feature type="binding site" evidence="5">
    <location>
        <position position="37"/>
    </location>
    <ligand>
        <name>S-methyl-5'-thioadenosine</name>
        <dbReference type="ChEBI" id="CHEBI:17509"/>
    </ligand>
</feature>
<dbReference type="RefSeq" id="WP_207678243.1">
    <property type="nucleotide sequence ID" value="NZ_CP061800.1"/>
</dbReference>
<evidence type="ECO:0000256" key="1">
    <source>
        <dbReference type="ARBA" id="ARBA00007867"/>
    </source>
</evidence>
<feature type="binding site" evidence="5">
    <location>
        <begin position="161"/>
        <end position="164"/>
    </location>
    <ligand>
        <name>spermidine</name>
        <dbReference type="ChEBI" id="CHEBI:57834"/>
    </ligand>
</feature>
<keyword evidence="3 5" id="KW-0745">Spermidine biosynthesis</keyword>
<dbReference type="SUPFAM" id="SSF53335">
    <property type="entry name" value="S-adenosyl-L-methionine-dependent methyltransferases"/>
    <property type="match status" value="1"/>
</dbReference>
<dbReference type="InterPro" id="IPR029063">
    <property type="entry name" value="SAM-dependent_MTases_sf"/>
</dbReference>
<feature type="binding site" evidence="5">
    <location>
        <position position="68"/>
    </location>
    <ligand>
        <name>spermidine</name>
        <dbReference type="ChEBI" id="CHEBI:57834"/>
    </ligand>
</feature>
<dbReference type="InterPro" id="IPR035246">
    <property type="entry name" value="Spermidine_synt_N"/>
</dbReference>
<evidence type="ECO:0000313" key="10">
    <source>
        <dbReference type="EMBL" id="QTA89761.1"/>
    </source>
</evidence>
<comment type="function">
    <text evidence="5">Catalyzes the irreversible transfer of a propylamine group from the amino donor S-adenosylmethioninamine (decarboxy-AdoMet) to putrescine (1,4-diaminobutane) to yield spermidine.</text>
</comment>
<dbReference type="PANTHER" id="PTHR11558:SF11">
    <property type="entry name" value="SPERMIDINE SYNTHASE"/>
    <property type="match status" value="1"/>
</dbReference>
<feature type="binding site" evidence="5">
    <location>
        <position position="168"/>
    </location>
    <ligand>
        <name>S-methyl-5'-thioadenosine</name>
        <dbReference type="ChEBI" id="CHEBI:17509"/>
    </ligand>
</feature>
<feature type="domain" description="PABS" evidence="9">
    <location>
        <begin position="8"/>
        <end position="241"/>
    </location>
</feature>
<dbReference type="GO" id="GO:0008295">
    <property type="term" value="P:spermidine biosynthetic process"/>
    <property type="evidence" value="ECO:0007669"/>
    <property type="project" value="UniProtKB-UniRule"/>
</dbReference>
<keyword evidence="2 5" id="KW-0808">Transferase</keyword>
<dbReference type="PROSITE" id="PS01330">
    <property type="entry name" value="PABS_1"/>
    <property type="match status" value="1"/>
</dbReference>
<dbReference type="Pfam" id="PF01564">
    <property type="entry name" value="Spermine_synth"/>
    <property type="match status" value="1"/>
</dbReference>
<organism evidence="10 11">
    <name type="scientific">Desulfonema magnum</name>
    <dbReference type="NCBI Taxonomy" id="45655"/>
    <lineage>
        <taxon>Bacteria</taxon>
        <taxon>Pseudomonadati</taxon>
        <taxon>Thermodesulfobacteriota</taxon>
        <taxon>Desulfobacteria</taxon>
        <taxon>Desulfobacterales</taxon>
        <taxon>Desulfococcaceae</taxon>
        <taxon>Desulfonema</taxon>
    </lineage>
</organism>
<dbReference type="InterPro" id="IPR030373">
    <property type="entry name" value="PABS_CS"/>
</dbReference>
<accession>A0A975BQD6</accession>
<feature type="active site" description="Proton acceptor" evidence="5 6">
    <location>
        <position position="161"/>
    </location>
</feature>
<protein>
    <recommendedName>
        <fullName evidence="5">Polyamine aminopropyltransferase</fullName>
    </recommendedName>
    <alternativeName>
        <fullName evidence="5">Putrescine aminopropyltransferase</fullName>
        <shortName evidence="5">PAPT</shortName>
    </alternativeName>
    <alternativeName>
        <fullName evidence="5">Spermidine synthase</fullName>
        <shortName evidence="5">SPDS</shortName>
        <shortName evidence="5">SPDSY</shortName>
        <ecNumber evidence="5">2.5.1.16</ecNumber>
    </alternativeName>
</protein>
<dbReference type="HAMAP" id="MF_00198">
    <property type="entry name" value="Spermidine_synth"/>
    <property type="match status" value="1"/>
</dbReference>
<keyword evidence="4 5" id="KW-0620">Polyamine biosynthesis</keyword>
<comment type="subunit">
    <text evidence="5">Homodimer or homotetramer.</text>
</comment>
<dbReference type="GO" id="GO:0005829">
    <property type="term" value="C:cytosol"/>
    <property type="evidence" value="ECO:0007669"/>
    <property type="project" value="TreeGrafter"/>
</dbReference>
<dbReference type="Gene3D" id="2.30.140.10">
    <property type="entry name" value="Spermidine synthase, tetramerisation domain"/>
    <property type="match status" value="1"/>
</dbReference>
<dbReference type="EC" id="2.5.1.16" evidence="5"/>
<evidence type="ECO:0000256" key="8">
    <source>
        <dbReference type="RuleBase" id="RU003837"/>
    </source>
</evidence>
<dbReference type="CDD" id="cd02440">
    <property type="entry name" value="AdoMet_MTases"/>
    <property type="match status" value="1"/>
</dbReference>